<feature type="transmembrane region" description="Helical" evidence="9">
    <location>
        <begin position="39"/>
        <end position="59"/>
    </location>
</feature>
<evidence type="ECO:0000256" key="8">
    <source>
        <dbReference type="ARBA" id="ARBA00023136"/>
    </source>
</evidence>
<evidence type="ECO:0000256" key="5">
    <source>
        <dbReference type="ARBA" id="ARBA00022683"/>
    </source>
</evidence>
<keyword evidence="8 9" id="KW-0472">Membrane</keyword>
<dbReference type="GO" id="GO:0009401">
    <property type="term" value="P:phosphoenolpyruvate-dependent sugar phosphotransferase system"/>
    <property type="evidence" value="ECO:0007669"/>
    <property type="project" value="UniProtKB-KW"/>
</dbReference>
<dbReference type="PROSITE" id="PS51104">
    <property type="entry name" value="PTS_EIIC_TYPE_2"/>
    <property type="match status" value="1"/>
</dbReference>
<dbReference type="PIRSF" id="PIRSF006304">
    <property type="entry name" value="GatC"/>
    <property type="match status" value="1"/>
</dbReference>
<keyword evidence="5" id="KW-0598">Phosphotransferase system</keyword>
<evidence type="ECO:0000256" key="7">
    <source>
        <dbReference type="ARBA" id="ARBA00022989"/>
    </source>
</evidence>
<comment type="subcellular location">
    <subcellularLocation>
        <location evidence="1">Cell membrane</location>
        <topology evidence="1">Multi-pass membrane protein</topology>
    </subcellularLocation>
</comment>
<feature type="transmembrane region" description="Helical" evidence="9">
    <location>
        <begin position="216"/>
        <end position="239"/>
    </location>
</feature>
<dbReference type="RefSeq" id="WP_048797504.1">
    <property type="nucleotide sequence ID" value="NZ_CAUFSP010000010.1"/>
</dbReference>
<feature type="transmembrane region" description="Helical" evidence="9">
    <location>
        <begin position="420"/>
        <end position="441"/>
    </location>
</feature>
<feature type="domain" description="PTS EIIC type-2" evidence="10">
    <location>
        <begin position="4"/>
        <end position="444"/>
    </location>
</feature>
<evidence type="ECO:0000256" key="6">
    <source>
        <dbReference type="ARBA" id="ARBA00022692"/>
    </source>
</evidence>
<keyword evidence="7 9" id="KW-1133">Transmembrane helix</keyword>
<sequence length="451" mass="48864">MEVVQYILGFGPAVVIPIIMFIFALIFGAKLGIAAKNAMTVGIGFLGLSLLISFMVSSLSGSTEAMVKNLNLHYEVLDLGWPLISAFSLAALSLPVVYALCFITNLIMISTNTTKTLNVDFWNYWHFVFAGVIVEQVTGSFWIGVFASLLTFIVTLKIADYIAPHIQTFCDTPNVTITQAEIVAWAPLAFLMDRIIDRIPVINKIDLNLNKIEAKLGFFGSPLAMGAILGVIIGGLGALPFSEIVKSGMNFAAVMVLLPTMAGVLVSGLVPITEIASEWVKKRFPTKALYFGISGEITFKNPAVLSVGILMVPITILISTVLPFNTMMPFADIPYLPMFVVFGTVACNGNMFRGLINGIVIVCGILWFGSDLAVVSQALAEKANLNVPKEMLSSSIDGGSHAFSYLFYKMFELLKDMNPIFSGVLTLAATAVIIIILKLIFNIKEKTIKTV</sequence>
<feature type="transmembrane region" description="Helical" evidence="9">
    <location>
        <begin position="359"/>
        <end position="380"/>
    </location>
</feature>
<evidence type="ECO:0000259" key="10">
    <source>
        <dbReference type="PROSITE" id="PS51104"/>
    </source>
</evidence>
<dbReference type="GO" id="GO:0005886">
    <property type="term" value="C:plasma membrane"/>
    <property type="evidence" value="ECO:0007669"/>
    <property type="project" value="UniProtKB-SubCell"/>
</dbReference>
<feature type="transmembrane region" description="Helical" evidence="9">
    <location>
        <begin position="79"/>
        <end position="104"/>
    </location>
</feature>
<evidence type="ECO:0000256" key="9">
    <source>
        <dbReference type="SAM" id="Phobius"/>
    </source>
</evidence>
<dbReference type="Pfam" id="PF03611">
    <property type="entry name" value="EIIC-GAT"/>
    <property type="match status" value="1"/>
</dbReference>
<feature type="transmembrane region" description="Helical" evidence="9">
    <location>
        <begin position="334"/>
        <end position="352"/>
    </location>
</feature>
<dbReference type="GO" id="GO:0015577">
    <property type="term" value="F:galactitol transmembrane transporter activity"/>
    <property type="evidence" value="ECO:0007669"/>
    <property type="project" value="InterPro"/>
</dbReference>
<name>A0A2A2MAB4_9GAMM</name>
<feature type="transmembrane region" description="Helical" evidence="9">
    <location>
        <begin position="6"/>
        <end position="27"/>
    </location>
</feature>
<protein>
    <recommendedName>
        <fullName evidence="10">PTS EIIC type-2 domain-containing protein</fullName>
    </recommendedName>
</protein>
<dbReference type="PANTHER" id="PTHR37324">
    <property type="entry name" value="PTS SYSTEM GALACTITOL-SPECIFIC EIIC COMPONENT"/>
    <property type="match status" value="1"/>
</dbReference>
<organism evidence="11 12">
    <name type="scientific">Hafnia paralvei</name>
    <dbReference type="NCBI Taxonomy" id="546367"/>
    <lineage>
        <taxon>Bacteria</taxon>
        <taxon>Pseudomonadati</taxon>
        <taxon>Pseudomonadota</taxon>
        <taxon>Gammaproteobacteria</taxon>
        <taxon>Enterobacterales</taxon>
        <taxon>Hafniaceae</taxon>
        <taxon>Hafnia</taxon>
    </lineage>
</organism>
<feature type="transmembrane region" description="Helical" evidence="9">
    <location>
        <begin position="251"/>
        <end position="273"/>
    </location>
</feature>
<evidence type="ECO:0000256" key="4">
    <source>
        <dbReference type="ARBA" id="ARBA00022597"/>
    </source>
</evidence>
<comment type="caution">
    <text evidence="11">The sequence shown here is derived from an EMBL/GenBank/DDBJ whole genome shotgun (WGS) entry which is preliminary data.</text>
</comment>
<dbReference type="OrthoDB" id="9787936at2"/>
<dbReference type="InterPro" id="IPR013014">
    <property type="entry name" value="PTS_EIIC_2"/>
</dbReference>
<evidence type="ECO:0000256" key="1">
    <source>
        <dbReference type="ARBA" id="ARBA00004651"/>
    </source>
</evidence>
<evidence type="ECO:0000313" key="12">
    <source>
        <dbReference type="Proteomes" id="UP000218796"/>
    </source>
</evidence>
<gene>
    <name evidence="11" type="ORF">CJD50_17140</name>
</gene>
<keyword evidence="12" id="KW-1185">Reference proteome</keyword>
<accession>A0A2A2MAB4</accession>
<keyword evidence="2" id="KW-0813">Transport</keyword>
<dbReference type="Proteomes" id="UP000218796">
    <property type="component" value="Unassembled WGS sequence"/>
</dbReference>
<dbReference type="AlphaFoldDB" id="A0A2A2MAB4"/>
<feature type="transmembrane region" description="Helical" evidence="9">
    <location>
        <begin position="303"/>
        <end position="322"/>
    </location>
</feature>
<evidence type="ECO:0000256" key="2">
    <source>
        <dbReference type="ARBA" id="ARBA00022448"/>
    </source>
</evidence>
<dbReference type="InterPro" id="IPR004703">
    <property type="entry name" value="PTS_sugar-sp_permease"/>
</dbReference>
<proteinExistence type="predicted"/>
<reference evidence="11 12" key="1">
    <citation type="submission" date="2017-08" db="EMBL/GenBank/DDBJ databases">
        <title>Draft Genome Sequence of Hafnia alvei CITHA-6 Isolated from Raw Bovine Milk.</title>
        <authorList>
            <person name="Culligan E.P."/>
            <person name="Mcsweeney A."/>
            <person name="O'Doherty C."/>
            <person name="Gleeson E."/>
            <person name="O'Riordan D."/>
            <person name="Sleator R.D."/>
        </authorList>
    </citation>
    <scope>NUCLEOTIDE SEQUENCE [LARGE SCALE GENOMIC DNA]</scope>
    <source>
        <strain evidence="11 12">CITHA-6</strain>
    </source>
</reference>
<keyword evidence="6 9" id="KW-0812">Transmembrane</keyword>
<keyword evidence="3" id="KW-1003">Cell membrane</keyword>
<dbReference type="InterPro" id="IPR013853">
    <property type="entry name" value="EIIC-GAT"/>
</dbReference>
<keyword evidence="4" id="KW-0762">Sugar transport</keyword>
<evidence type="ECO:0000313" key="11">
    <source>
        <dbReference type="EMBL" id="PAV95174.1"/>
    </source>
</evidence>
<dbReference type="EMBL" id="NQMS01000008">
    <property type="protein sequence ID" value="PAV95174.1"/>
    <property type="molecule type" value="Genomic_DNA"/>
</dbReference>
<dbReference type="PANTHER" id="PTHR37324:SF2">
    <property type="entry name" value="PTS SYSTEM GALACTITOL-SPECIFIC EIIC COMPONENT"/>
    <property type="match status" value="1"/>
</dbReference>
<evidence type="ECO:0000256" key="3">
    <source>
        <dbReference type="ARBA" id="ARBA00022475"/>
    </source>
</evidence>